<evidence type="ECO:0000256" key="5">
    <source>
        <dbReference type="PROSITE-ProRule" id="PRU01240"/>
    </source>
</evidence>
<evidence type="ECO:0000256" key="3">
    <source>
        <dbReference type="ARBA" id="ARBA00022801"/>
    </source>
</evidence>
<dbReference type="PROSITE" id="PS00136">
    <property type="entry name" value="SUBTILASE_ASP"/>
    <property type="match status" value="1"/>
</dbReference>
<reference evidence="10 11" key="1">
    <citation type="submission" date="2023-03" db="EMBL/GenBank/DDBJ databases">
        <title>Isolation and description of six Streptomyces strains from soil environments, able to metabolize different microbial glucans.</title>
        <authorList>
            <person name="Widen T."/>
            <person name="Larsbrink J."/>
        </authorList>
    </citation>
    <scope>NUCLEOTIDE SEQUENCE [LARGE SCALE GENOMIC DNA]</scope>
    <source>
        <strain evidence="10 11">Mut2</strain>
    </source>
</reference>
<dbReference type="PROSITE" id="PS51892">
    <property type="entry name" value="SUBTILASE"/>
    <property type="match status" value="1"/>
</dbReference>
<feature type="domain" description="Peptidase S8/S53" evidence="9">
    <location>
        <begin position="204"/>
        <end position="640"/>
    </location>
</feature>
<evidence type="ECO:0000313" key="11">
    <source>
        <dbReference type="Proteomes" id="UP001229952"/>
    </source>
</evidence>
<dbReference type="Gene3D" id="3.40.50.200">
    <property type="entry name" value="Peptidase S8/S53 domain"/>
    <property type="match status" value="2"/>
</dbReference>
<evidence type="ECO:0000256" key="4">
    <source>
        <dbReference type="ARBA" id="ARBA00022825"/>
    </source>
</evidence>
<feature type="active site" description="Charge relay system" evidence="5">
    <location>
        <position position="213"/>
    </location>
</feature>
<dbReference type="Proteomes" id="UP001229952">
    <property type="component" value="Chromosome"/>
</dbReference>
<dbReference type="SUPFAM" id="SSF52743">
    <property type="entry name" value="Subtilisin-like"/>
    <property type="match status" value="1"/>
</dbReference>
<dbReference type="EMBL" id="CP120992">
    <property type="protein sequence ID" value="WLQ42051.1"/>
    <property type="molecule type" value="Genomic_DNA"/>
</dbReference>
<dbReference type="PANTHER" id="PTHR43806">
    <property type="entry name" value="PEPTIDASE S8"/>
    <property type="match status" value="1"/>
</dbReference>
<dbReference type="PROSITE" id="PS00138">
    <property type="entry name" value="SUBTILASE_SER"/>
    <property type="match status" value="1"/>
</dbReference>
<dbReference type="InterPro" id="IPR015500">
    <property type="entry name" value="Peptidase_S8_subtilisin-rel"/>
</dbReference>
<name>A0ABY9I5D3_9ACTN</name>
<dbReference type="RefSeq" id="WP_306089167.1">
    <property type="nucleotide sequence ID" value="NZ_CP120992.1"/>
</dbReference>
<evidence type="ECO:0000256" key="7">
    <source>
        <dbReference type="SAM" id="MobiDB-lite"/>
    </source>
</evidence>
<feature type="chain" id="PRO_5045112155" evidence="8">
    <location>
        <begin position="18"/>
        <end position="1435"/>
    </location>
</feature>
<feature type="region of interest" description="Disordered" evidence="7">
    <location>
        <begin position="12"/>
        <end position="69"/>
    </location>
</feature>
<evidence type="ECO:0000256" key="2">
    <source>
        <dbReference type="ARBA" id="ARBA00022670"/>
    </source>
</evidence>
<keyword evidence="11" id="KW-1185">Reference proteome</keyword>
<keyword evidence="8" id="KW-0732">Signal</keyword>
<feature type="active site" description="Charge relay system" evidence="5">
    <location>
        <position position="393"/>
    </location>
</feature>
<organism evidence="10 11">
    <name type="scientific">Streptomyces laculatispora</name>
    <dbReference type="NCBI Taxonomy" id="887464"/>
    <lineage>
        <taxon>Bacteria</taxon>
        <taxon>Bacillati</taxon>
        <taxon>Actinomycetota</taxon>
        <taxon>Actinomycetes</taxon>
        <taxon>Kitasatosporales</taxon>
        <taxon>Streptomycetaceae</taxon>
        <taxon>Streptomyces</taxon>
    </lineage>
</organism>
<dbReference type="InterPro" id="IPR023828">
    <property type="entry name" value="Peptidase_S8_Ser-AS"/>
</dbReference>
<dbReference type="InterPro" id="IPR000209">
    <property type="entry name" value="Peptidase_S8/S53_dom"/>
</dbReference>
<feature type="active site" description="Charge relay system" evidence="5">
    <location>
        <position position="589"/>
    </location>
</feature>
<dbReference type="PANTHER" id="PTHR43806:SF11">
    <property type="entry name" value="CEREVISIN-RELATED"/>
    <property type="match status" value="1"/>
</dbReference>
<sequence length="1435" mass="148188">MLAAAVLIIGQPPTAAAATDGPGAVGPRAPVADPSPAADDPYQSPADDKGFQPLDATAPAGRSSQKLGAHDTQVLQQAQATETKTVTVMLLAELGNTKEVTAAVAKAGGAVGKVQPEIGYVRATVPTGKVQSLAALPVVKAIDLDKTFRVPSPEPGNAVSPAGAGARAAHPAAPNATTPADNPYMPVNDIGAVDFVAAHQKWDGRGITVGVLDTGVDLDHPALQKTSDGRPKVVDWVTATDPVTDGDGTWVRMSKAVTGPRFTYAGADWTAPEGSFQLGLFYEMSTTQSDFGGDLNNNGTTTDRFGVLYDPQTHRMWVDADGDHDFTDAPAMLPYGRQRQIGHFGTEDPQTAVTERIPYVVDYRDNVDLSPLGGSDVGKVANYVNIGLPSGSHATHVAGITAGTSLLGGAMHGVAPGAQIVSSRACTWGGGCTEAALTEGMIDLVVDRGVDVVNLSIGGLPALNDGSDVISQLYNTLTSRFGVQIVVAAGNEGAGTNTVGAPGVSSSVLAVAASVSKETWWANYGAAVDAPQGLFGFSSHGPSEDGALAPAVSAPGSAISSIPGWLDGEAVPEARYSLPVGYGMANGTSMAAPQVAGAAALLLSAAKSRNVESGPTALRAVLTGTAAHIDGVPTTAQGAGLVDIPAAWKQLSKGVRVNDYDVSAPVCTALSGNLATPNSGAGIYNRCLPGAGGQPVATGKTYPVTVTRTNGKAGNTSSRIGWIGNDGTFRAPKSLSSRRGTSNTVTVTATPATAGVHSAIMTIDDPATAGIDRFVAVTVLAADPLRGPAYQVSRTGTLDRAQATSFLVAVPKGVEALQLNLGGLAKGSQMRVLPIGPDGIPADSNASNHCYTGYSDPAGCDPRSRAVLRPKAGIWEFVVEARRTSETADNPFTASISLQGMSFAPDVTTLPSATVHQKASVEFTGTNTWGTAKLKATDGELGFVRNLFSTVANGQLTANRVDVPRQSTRLDVTLTPRADDADLDMYIVGARGVAATSMDIGPGVERIVMDDPAPGTYYVVVTGANVASGPVTFDYHEEMFSRGIGTITAQSDKALRLKPGQSMPVAADIDLSAVTRTSEPVIGRVRVANADGTIVGAAKVRINSVVAPKLSAVKWERPFVGAKLTNSGVVAGDRQFKSTMTPTTWTKEAGFTDLALGRAKNGSALDMNERRESAGMLYYGGEEGTRPAAWAADGSVTDLGLPDWRERDYDSGFATGVSDSGTVVGFASLQYRENDQGHTYVDPFSWTRSGGYAKLAHLSGDTTETQPRAINAQGTAVGSSHTAEGQVRAVTWKTSTGKITDLGTLPGQSDSVALGVNATGSVVGASGDDAFVWTPKAGMKRLPDYGFNAKAEKITADGWILGTVELEPDFEVSAMWDPQGRLWDLSAMIPGDGWFLPTYSFGINENHDLMVYGEGGPAGSSSSTVLLHIPDQISG</sequence>
<proteinExistence type="inferred from homology"/>
<feature type="signal peptide" evidence="8">
    <location>
        <begin position="1"/>
        <end position="17"/>
    </location>
</feature>
<dbReference type="InterPro" id="IPR036852">
    <property type="entry name" value="Peptidase_S8/S53_dom_sf"/>
</dbReference>
<evidence type="ECO:0000256" key="1">
    <source>
        <dbReference type="ARBA" id="ARBA00011073"/>
    </source>
</evidence>
<dbReference type="InterPro" id="IPR023827">
    <property type="entry name" value="Peptidase_S8_Asp-AS"/>
</dbReference>
<dbReference type="NCBIfam" id="TIGR02913">
    <property type="entry name" value="HAF_rpt"/>
    <property type="match status" value="1"/>
</dbReference>
<accession>A0ABY9I5D3</accession>
<dbReference type="PRINTS" id="PR00723">
    <property type="entry name" value="SUBTILISIN"/>
</dbReference>
<keyword evidence="2 5" id="KW-0645">Protease</keyword>
<gene>
    <name evidence="10" type="ORF">P8A22_20060</name>
</gene>
<evidence type="ECO:0000256" key="8">
    <source>
        <dbReference type="SAM" id="SignalP"/>
    </source>
</evidence>
<evidence type="ECO:0000259" key="9">
    <source>
        <dbReference type="Pfam" id="PF00082"/>
    </source>
</evidence>
<dbReference type="Pfam" id="PF00082">
    <property type="entry name" value="Peptidase_S8"/>
    <property type="match status" value="1"/>
</dbReference>
<feature type="compositionally biased region" description="Low complexity" evidence="7">
    <location>
        <begin position="161"/>
        <end position="180"/>
    </location>
</feature>
<protein>
    <submittedName>
        <fullName evidence="10">S8 family serine peptidase</fullName>
    </submittedName>
</protein>
<keyword evidence="3 5" id="KW-0378">Hydrolase</keyword>
<evidence type="ECO:0000256" key="6">
    <source>
        <dbReference type="RuleBase" id="RU003355"/>
    </source>
</evidence>
<dbReference type="InterPro" id="IPR014262">
    <property type="entry name" value="HAF_rpt"/>
</dbReference>
<comment type="similarity">
    <text evidence="1 5 6">Belongs to the peptidase S8 family.</text>
</comment>
<evidence type="ECO:0000313" key="10">
    <source>
        <dbReference type="EMBL" id="WLQ42051.1"/>
    </source>
</evidence>
<keyword evidence="4 5" id="KW-0720">Serine protease</keyword>
<dbReference type="InterPro" id="IPR050131">
    <property type="entry name" value="Peptidase_S8_subtilisin-like"/>
</dbReference>
<feature type="region of interest" description="Disordered" evidence="7">
    <location>
        <begin position="152"/>
        <end position="180"/>
    </location>
</feature>
<feature type="compositionally biased region" description="Low complexity" evidence="7">
    <location>
        <begin position="12"/>
        <end position="45"/>
    </location>
</feature>
<dbReference type="Gene3D" id="2.60.120.380">
    <property type="match status" value="1"/>
</dbReference>